<dbReference type="GO" id="GO:0170056">
    <property type="term" value="F:cholesterol 7-desaturase [NAD(P)H] activity"/>
    <property type="evidence" value="ECO:0007669"/>
    <property type="project" value="UniProtKB-EC"/>
</dbReference>
<evidence type="ECO:0000256" key="8">
    <source>
        <dbReference type="ARBA" id="ARBA00023002"/>
    </source>
</evidence>
<comment type="pathway">
    <text evidence="3">Hormone biosynthesis.</text>
</comment>
<dbReference type="UniPathway" id="UPA01020"/>
<reference evidence="19" key="3">
    <citation type="submission" date="2025-08" db="UniProtKB">
        <authorList>
            <consortium name="Ensembl"/>
        </authorList>
    </citation>
    <scope>IDENTIFICATION</scope>
</reference>
<keyword evidence="6" id="KW-0479">Metal-binding</keyword>
<dbReference type="InterPro" id="IPR036922">
    <property type="entry name" value="Rieske_2Fe-2S_sf"/>
</dbReference>
<evidence type="ECO:0000256" key="3">
    <source>
        <dbReference type="ARBA" id="ARBA00004972"/>
    </source>
</evidence>
<organism evidence="19 20">
    <name type="scientific">Ciona intestinalis</name>
    <name type="common">Transparent sea squirt</name>
    <name type="synonym">Ascidia intestinalis</name>
    <dbReference type="NCBI Taxonomy" id="7719"/>
    <lineage>
        <taxon>Eukaryota</taxon>
        <taxon>Metazoa</taxon>
        <taxon>Chordata</taxon>
        <taxon>Tunicata</taxon>
        <taxon>Ascidiacea</taxon>
        <taxon>Phlebobranchia</taxon>
        <taxon>Cionidae</taxon>
        <taxon>Ciona</taxon>
    </lineage>
</organism>
<dbReference type="GO" id="GO:0046872">
    <property type="term" value="F:metal ion binding"/>
    <property type="evidence" value="ECO:0007669"/>
    <property type="project" value="UniProtKB-KW"/>
</dbReference>
<evidence type="ECO:0000256" key="9">
    <source>
        <dbReference type="ARBA" id="ARBA00023004"/>
    </source>
</evidence>
<dbReference type="AlphaFoldDB" id="A0A8D3ERV2"/>
<comment type="subcellular location">
    <subcellularLocation>
        <location evidence="2">Membrane</location>
    </subcellularLocation>
</comment>
<keyword evidence="11 17" id="KW-0472">Membrane</keyword>
<keyword evidence="9" id="KW-0408">Iron</keyword>
<evidence type="ECO:0000256" key="5">
    <source>
        <dbReference type="ARBA" id="ARBA00022714"/>
    </source>
</evidence>
<keyword evidence="4 17" id="KW-0812">Transmembrane</keyword>
<dbReference type="SUPFAM" id="SSF50022">
    <property type="entry name" value="ISP domain"/>
    <property type="match status" value="1"/>
</dbReference>
<keyword evidence="5" id="KW-0001">2Fe-2S</keyword>
<evidence type="ECO:0000256" key="6">
    <source>
        <dbReference type="ARBA" id="ARBA00022723"/>
    </source>
</evidence>
<evidence type="ECO:0000256" key="11">
    <source>
        <dbReference type="ARBA" id="ARBA00023136"/>
    </source>
</evidence>
<comment type="cofactor">
    <cofactor evidence="1">
        <name>Fe cation</name>
        <dbReference type="ChEBI" id="CHEBI:24875"/>
    </cofactor>
</comment>
<dbReference type="InParanoid" id="A0A8D3ERV2"/>
<evidence type="ECO:0000256" key="4">
    <source>
        <dbReference type="ARBA" id="ARBA00022692"/>
    </source>
</evidence>
<keyword evidence="10" id="KW-0411">Iron-sulfur</keyword>
<feature type="domain" description="Rieske" evidence="18">
    <location>
        <begin position="103"/>
        <end position="207"/>
    </location>
</feature>
<comment type="catalytic activity">
    <reaction evidence="15">
        <text>cholesterol + NADH + O2 + H(+) = 7-dehydrocholesterol + NAD(+) + 2 H2O</text>
        <dbReference type="Rhea" id="RHEA:51644"/>
        <dbReference type="ChEBI" id="CHEBI:15377"/>
        <dbReference type="ChEBI" id="CHEBI:15378"/>
        <dbReference type="ChEBI" id="CHEBI:15379"/>
        <dbReference type="ChEBI" id="CHEBI:16113"/>
        <dbReference type="ChEBI" id="CHEBI:17759"/>
        <dbReference type="ChEBI" id="CHEBI:57540"/>
        <dbReference type="ChEBI" id="CHEBI:57945"/>
        <dbReference type="EC" id="1.14.19.21"/>
    </reaction>
    <physiologicalReaction direction="left-to-right" evidence="15">
        <dbReference type="Rhea" id="RHEA:51645"/>
    </physiologicalReaction>
</comment>
<sequence>AATTQTEFYKTRPIIRESTTFIFSFHFPVMIRVVFNAAVAIVIALVMSKLYKVLFAPLDLRRKLEDVGYVHHDHSVSREENIRDTQRRKKLGNTPPVFPNGWFKVADSTWIKKGQVKSIYFFGEQLALFRNKRGLLRALDAYCPHLLANMAAGGKVVNSDCLECPFHGWKFSGETGKLVDVPYAQKVPTFVSVKKWSCCEVDGMAYLWYHCDGGEPKWVLPSSVTINTLKYAGKTEHIINSHIQDIPENAADISHLDHLHKPVIGSDLGIRVCLVAEVTEYHLASWKPPTDPNEPHRSTMSIKDNIHLSIFNIKIPLLYLEFEIDQIGPGAVHIHVRTPFFRGLMLQNVTPIEPFVQKLTHSFYVSPWVPVCIAKAFYLLETTQIERDILMWNNKTYFRQPVLVKEESALAKHRRWYQQFYSENSPRMNHRGDLVYPGKPKLADW</sequence>
<reference evidence="20" key="1">
    <citation type="journal article" date="2002" name="Science">
        <title>The draft genome of Ciona intestinalis: insights into chordate and vertebrate origins.</title>
        <authorList>
            <person name="Dehal P."/>
            <person name="Satou Y."/>
            <person name="Campbell R.K."/>
            <person name="Chapman J."/>
            <person name="Degnan B."/>
            <person name="De Tomaso A."/>
            <person name="Davidson B."/>
            <person name="Di Gregorio A."/>
            <person name="Gelpke M."/>
            <person name="Goodstein D.M."/>
            <person name="Harafuji N."/>
            <person name="Hastings K.E."/>
            <person name="Ho I."/>
            <person name="Hotta K."/>
            <person name="Huang W."/>
            <person name="Kawashima T."/>
            <person name="Lemaire P."/>
            <person name="Martinez D."/>
            <person name="Meinertzhagen I.A."/>
            <person name="Necula S."/>
            <person name="Nonaka M."/>
            <person name="Putnam N."/>
            <person name="Rash S."/>
            <person name="Saiga H."/>
            <person name="Satake M."/>
            <person name="Terry A."/>
            <person name="Yamada L."/>
            <person name="Wang H.G."/>
            <person name="Awazu S."/>
            <person name="Azumi K."/>
            <person name="Boore J."/>
            <person name="Branno M."/>
            <person name="Chin-Bow S."/>
            <person name="DeSantis R."/>
            <person name="Doyle S."/>
            <person name="Francino P."/>
            <person name="Keys D.N."/>
            <person name="Haga S."/>
            <person name="Hayashi H."/>
            <person name="Hino K."/>
            <person name="Imai K.S."/>
            <person name="Inaba K."/>
            <person name="Kano S."/>
            <person name="Kobayashi K."/>
            <person name="Kobayashi M."/>
            <person name="Lee B.I."/>
            <person name="Makabe K.W."/>
            <person name="Manohar C."/>
            <person name="Matassi G."/>
            <person name="Medina M."/>
            <person name="Mochizuki Y."/>
            <person name="Mount S."/>
            <person name="Morishita T."/>
            <person name="Miura S."/>
            <person name="Nakayama A."/>
            <person name="Nishizaka S."/>
            <person name="Nomoto H."/>
            <person name="Ohta F."/>
            <person name="Oishi K."/>
            <person name="Rigoutsos I."/>
            <person name="Sano M."/>
            <person name="Sasaki A."/>
            <person name="Sasakura Y."/>
            <person name="Shoguchi E."/>
            <person name="Shin-i T."/>
            <person name="Spagnuolo A."/>
            <person name="Stainier D."/>
            <person name="Suzuki M.M."/>
            <person name="Tassy O."/>
            <person name="Takatori N."/>
            <person name="Tokuoka M."/>
            <person name="Yagi K."/>
            <person name="Yoshizaki F."/>
            <person name="Wada S."/>
            <person name="Zhang C."/>
            <person name="Hyatt P.D."/>
            <person name="Larimer F."/>
            <person name="Detter C."/>
            <person name="Doggett N."/>
            <person name="Glavina T."/>
            <person name="Hawkins T."/>
            <person name="Richardson P."/>
            <person name="Lucas S."/>
            <person name="Kohara Y."/>
            <person name="Levine M."/>
            <person name="Satoh N."/>
            <person name="Rokhsar D.S."/>
        </authorList>
    </citation>
    <scope>NUCLEOTIDE SEQUENCE [LARGE SCALE GENOMIC DNA]</scope>
</reference>
<feature type="transmembrane region" description="Helical" evidence="17">
    <location>
        <begin position="29"/>
        <end position="51"/>
    </location>
</feature>
<dbReference type="Proteomes" id="UP000008144">
    <property type="component" value="Chromosome 9"/>
</dbReference>
<dbReference type="Pfam" id="PF19298">
    <property type="entry name" value="KshA_C"/>
    <property type="match status" value="1"/>
</dbReference>
<comment type="similarity">
    <text evidence="13">Belongs to the cholesterol 7-desaturase family.</text>
</comment>
<evidence type="ECO:0000256" key="1">
    <source>
        <dbReference type="ARBA" id="ARBA00001962"/>
    </source>
</evidence>
<dbReference type="GO" id="GO:0008203">
    <property type="term" value="P:cholesterol metabolic process"/>
    <property type="evidence" value="ECO:0007669"/>
    <property type="project" value="InterPro"/>
</dbReference>
<keyword evidence="8" id="KW-0560">Oxidoreductase</keyword>
<dbReference type="GeneTree" id="ENSGT00390000016856"/>
<comment type="catalytic activity">
    <reaction evidence="16">
        <text>cholesterol + NADPH + O2 + H(+) = 7-dehydrocholesterol + NADP(+) + 2 H2O</text>
        <dbReference type="Rhea" id="RHEA:45024"/>
        <dbReference type="ChEBI" id="CHEBI:15377"/>
        <dbReference type="ChEBI" id="CHEBI:15378"/>
        <dbReference type="ChEBI" id="CHEBI:15379"/>
        <dbReference type="ChEBI" id="CHEBI:16113"/>
        <dbReference type="ChEBI" id="CHEBI:17759"/>
        <dbReference type="ChEBI" id="CHEBI:57783"/>
        <dbReference type="ChEBI" id="CHEBI:58349"/>
        <dbReference type="EC" id="1.14.19.21"/>
    </reaction>
    <physiologicalReaction direction="left-to-right" evidence="16">
        <dbReference type="Rhea" id="RHEA:45025"/>
    </physiologicalReaction>
</comment>
<dbReference type="GO" id="GO:0005737">
    <property type="term" value="C:cytoplasm"/>
    <property type="evidence" value="ECO:0000318"/>
    <property type="project" value="GO_Central"/>
</dbReference>
<dbReference type="InterPro" id="IPR045605">
    <property type="entry name" value="KshA-like_C"/>
</dbReference>
<evidence type="ECO:0000256" key="7">
    <source>
        <dbReference type="ARBA" id="ARBA00022989"/>
    </source>
</evidence>
<evidence type="ECO:0000256" key="15">
    <source>
        <dbReference type="ARBA" id="ARBA00047853"/>
    </source>
</evidence>
<proteinExistence type="inferred from homology"/>
<dbReference type="InterPro" id="IPR050584">
    <property type="entry name" value="Cholesterol_7-desaturase"/>
</dbReference>
<evidence type="ECO:0000256" key="13">
    <source>
        <dbReference type="ARBA" id="ARBA00025729"/>
    </source>
</evidence>
<dbReference type="Pfam" id="PF00355">
    <property type="entry name" value="Rieske"/>
    <property type="match status" value="1"/>
</dbReference>
<evidence type="ECO:0000256" key="2">
    <source>
        <dbReference type="ARBA" id="ARBA00004370"/>
    </source>
</evidence>
<keyword evidence="20" id="KW-1185">Reference proteome</keyword>
<dbReference type="EMBL" id="EAAA01003003">
    <property type="status" value="NOT_ANNOTATED_CDS"/>
    <property type="molecule type" value="Genomic_DNA"/>
</dbReference>
<evidence type="ECO:0000313" key="19">
    <source>
        <dbReference type="Ensembl" id="ENSCINP00000013559.3"/>
    </source>
</evidence>
<accession>A0A8D3ERV2</accession>
<reference evidence="19" key="4">
    <citation type="submission" date="2025-09" db="UniProtKB">
        <authorList>
            <consortium name="Ensembl"/>
        </authorList>
    </citation>
    <scope>IDENTIFICATION</scope>
</reference>
<name>A0A8D3ERV2_CIOIN</name>
<dbReference type="EC" id="1.14.19.21" evidence="14"/>
<dbReference type="Ensembl" id="ENSCINT00000013559.3">
    <property type="protein sequence ID" value="ENSCINP00000013559.3"/>
    <property type="gene ID" value="ENSCING00000006604.3"/>
</dbReference>
<dbReference type="GO" id="GO:0016020">
    <property type="term" value="C:membrane"/>
    <property type="evidence" value="ECO:0007669"/>
    <property type="project" value="UniProtKB-SubCell"/>
</dbReference>
<evidence type="ECO:0000256" key="17">
    <source>
        <dbReference type="SAM" id="Phobius"/>
    </source>
</evidence>
<dbReference type="Gene3D" id="3.90.380.10">
    <property type="entry name" value="Naphthalene 1,2-dioxygenase Alpha Subunit, Chain A, domain 1"/>
    <property type="match status" value="1"/>
</dbReference>
<evidence type="ECO:0000256" key="14">
    <source>
        <dbReference type="ARBA" id="ARBA00026095"/>
    </source>
</evidence>
<dbReference type="GO" id="GO:0051537">
    <property type="term" value="F:2 iron, 2 sulfur cluster binding"/>
    <property type="evidence" value="ECO:0007669"/>
    <property type="project" value="UniProtKB-KW"/>
</dbReference>
<evidence type="ECO:0000256" key="16">
    <source>
        <dbReference type="ARBA" id="ARBA00049548"/>
    </source>
</evidence>
<dbReference type="Gene3D" id="2.102.10.10">
    <property type="entry name" value="Rieske [2Fe-2S] iron-sulphur domain"/>
    <property type="match status" value="1"/>
</dbReference>
<dbReference type="CDD" id="cd03469">
    <property type="entry name" value="Rieske_RO_Alpha_N"/>
    <property type="match status" value="1"/>
</dbReference>
<evidence type="ECO:0000256" key="12">
    <source>
        <dbReference type="ARBA" id="ARBA00025712"/>
    </source>
</evidence>
<dbReference type="OMA" id="ENAADPY"/>
<evidence type="ECO:0000259" key="18">
    <source>
        <dbReference type="PROSITE" id="PS51296"/>
    </source>
</evidence>
<comment type="pathway">
    <text evidence="12">Steroid hormone biosynthesis; dafachronic acid biosynthesis.</text>
</comment>
<dbReference type="GO" id="GO:0016491">
    <property type="term" value="F:oxidoreductase activity"/>
    <property type="evidence" value="ECO:0000318"/>
    <property type="project" value="GO_Central"/>
</dbReference>
<evidence type="ECO:0000313" key="20">
    <source>
        <dbReference type="Proteomes" id="UP000008144"/>
    </source>
</evidence>
<dbReference type="PANTHER" id="PTHR21266">
    <property type="entry name" value="IRON-SULFUR DOMAIN CONTAINING PROTEIN"/>
    <property type="match status" value="1"/>
</dbReference>
<dbReference type="PANTHER" id="PTHR21266:SF32">
    <property type="entry name" value="CHOLESTEROL 7-DESATURASE NVD"/>
    <property type="match status" value="1"/>
</dbReference>
<keyword evidence="7 17" id="KW-1133">Transmembrane helix</keyword>
<reference evidence="19" key="2">
    <citation type="journal article" date="2008" name="Genome Biol.">
        <title>Improved genome assembly and evidence-based global gene model set for the chordate Ciona intestinalis: new insight into intron and operon populations.</title>
        <authorList>
            <person name="Satou Y."/>
            <person name="Mineta K."/>
            <person name="Ogasawara M."/>
            <person name="Sasakura Y."/>
            <person name="Shoguchi E."/>
            <person name="Ueno K."/>
            <person name="Yamada L."/>
            <person name="Matsumoto J."/>
            <person name="Wasserscheid J."/>
            <person name="Dewar K."/>
            <person name="Wiley G.B."/>
            <person name="Macmil S.L."/>
            <person name="Roe B.A."/>
            <person name="Zeller R.W."/>
            <person name="Hastings K.E."/>
            <person name="Lemaire P."/>
            <person name="Lindquist E."/>
            <person name="Endo T."/>
            <person name="Hotta K."/>
            <person name="Inaba K."/>
        </authorList>
    </citation>
    <scope>NUCLEOTIDE SEQUENCE [LARGE SCALE GENOMIC DNA]</scope>
    <source>
        <strain evidence="19">wild type</strain>
    </source>
</reference>
<dbReference type="InterPro" id="IPR017941">
    <property type="entry name" value="Rieske_2Fe-2S"/>
</dbReference>
<protein>
    <recommendedName>
        <fullName evidence="14">cholesterol 7-desaturase</fullName>
        <ecNumber evidence="14">1.14.19.21</ecNumber>
    </recommendedName>
</protein>
<dbReference type="PROSITE" id="PS51296">
    <property type="entry name" value="RIESKE"/>
    <property type="match status" value="1"/>
</dbReference>
<evidence type="ECO:0000256" key="10">
    <source>
        <dbReference type="ARBA" id="ARBA00023014"/>
    </source>
</evidence>